<evidence type="ECO:0000313" key="2">
    <source>
        <dbReference type="Proteomes" id="UP000198775"/>
    </source>
</evidence>
<gene>
    <name evidence="1" type="ORF">SAMN05216388_1003235</name>
</gene>
<dbReference type="OrthoDB" id="317492at2157"/>
<dbReference type="InterPro" id="IPR055807">
    <property type="entry name" value="DUF7383"/>
</dbReference>
<dbReference type="InterPro" id="IPR008979">
    <property type="entry name" value="Galactose-bd-like_sf"/>
</dbReference>
<dbReference type="AlphaFoldDB" id="A0A1H8GY52"/>
<organism evidence="1 2">
    <name type="scientific">Halorientalis persicus</name>
    <dbReference type="NCBI Taxonomy" id="1367881"/>
    <lineage>
        <taxon>Archaea</taxon>
        <taxon>Methanobacteriati</taxon>
        <taxon>Methanobacteriota</taxon>
        <taxon>Stenosarchaea group</taxon>
        <taxon>Halobacteria</taxon>
        <taxon>Halobacteriales</taxon>
        <taxon>Haloarculaceae</taxon>
        <taxon>Halorientalis</taxon>
    </lineage>
</organism>
<reference evidence="2" key="1">
    <citation type="submission" date="2016-10" db="EMBL/GenBank/DDBJ databases">
        <authorList>
            <person name="Varghese N."/>
            <person name="Submissions S."/>
        </authorList>
    </citation>
    <scope>NUCLEOTIDE SEQUENCE [LARGE SCALE GENOMIC DNA]</scope>
    <source>
        <strain evidence="2">IBRC-M 10043</strain>
    </source>
</reference>
<proteinExistence type="predicted"/>
<dbReference type="RefSeq" id="WP_092658244.1">
    <property type="nucleotide sequence ID" value="NZ_FOCX01000003.1"/>
</dbReference>
<protein>
    <submittedName>
        <fullName evidence="1">Uncharacterized protein</fullName>
    </submittedName>
</protein>
<keyword evidence="2" id="KW-1185">Reference proteome</keyword>
<accession>A0A1H8GY52</accession>
<dbReference type="Gene3D" id="2.60.120.260">
    <property type="entry name" value="Galactose-binding domain-like"/>
    <property type="match status" value="1"/>
</dbReference>
<sequence>MSEQYRADYRLLEMREHLGENPNALDVPWAEFVGDRSTEQIFRVPTAEATDAYLELQAYGVDAYGHEVVVNDRALSGFDVPPGDGWQYWMTTIQVPDLREGENTLRIRRDPATHDEFVVGTVTVNWREPV</sequence>
<dbReference type="EMBL" id="FOCX01000003">
    <property type="protein sequence ID" value="SEN48923.1"/>
    <property type="molecule type" value="Genomic_DNA"/>
</dbReference>
<dbReference type="Proteomes" id="UP000198775">
    <property type="component" value="Unassembled WGS sequence"/>
</dbReference>
<dbReference type="SUPFAM" id="SSF49785">
    <property type="entry name" value="Galactose-binding domain-like"/>
    <property type="match status" value="1"/>
</dbReference>
<evidence type="ECO:0000313" key="1">
    <source>
        <dbReference type="EMBL" id="SEN48923.1"/>
    </source>
</evidence>
<name>A0A1H8GY52_9EURY</name>
<dbReference type="Pfam" id="PF24108">
    <property type="entry name" value="DUF7383"/>
    <property type="match status" value="1"/>
</dbReference>